<reference evidence="1 3" key="2">
    <citation type="journal article" date="2018" name="Plant J.">
        <title>The Physcomitrella patens chromosome-scale assembly reveals moss genome structure and evolution.</title>
        <authorList>
            <person name="Lang D."/>
            <person name="Ullrich K.K."/>
            <person name="Murat F."/>
            <person name="Fuchs J."/>
            <person name="Jenkins J."/>
            <person name="Haas F.B."/>
            <person name="Piednoel M."/>
            <person name="Gundlach H."/>
            <person name="Van Bel M."/>
            <person name="Meyberg R."/>
            <person name="Vives C."/>
            <person name="Morata J."/>
            <person name="Symeonidi A."/>
            <person name="Hiss M."/>
            <person name="Muchero W."/>
            <person name="Kamisugi Y."/>
            <person name="Saleh O."/>
            <person name="Blanc G."/>
            <person name="Decker E.L."/>
            <person name="van Gessel N."/>
            <person name="Grimwood J."/>
            <person name="Hayes R.D."/>
            <person name="Graham S.W."/>
            <person name="Gunter L.E."/>
            <person name="McDaniel S.F."/>
            <person name="Hoernstein S.N.W."/>
            <person name="Larsson A."/>
            <person name="Li F.W."/>
            <person name="Perroud P.F."/>
            <person name="Phillips J."/>
            <person name="Ranjan P."/>
            <person name="Rokshar D.S."/>
            <person name="Rothfels C.J."/>
            <person name="Schneider L."/>
            <person name="Shu S."/>
            <person name="Stevenson D.W."/>
            <person name="Thummler F."/>
            <person name="Tillich M."/>
            <person name="Villarreal Aguilar J.C."/>
            <person name="Widiez T."/>
            <person name="Wong G.K."/>
            <person name="Wymore A."/>
            <person name="Zhang Y."/>
            <person name="Zimmer A.D."/>
            <person name="Quatrano R.S."/>
            <person name="Mayer K.F.X."/>
            <person name="Goodstein D."/>
            <person name="Casacuberta J.M."/>
            <person name="Vandepoele K."/>
            <person name="Reski R."/>
            <person name="Cuming A.C."/>
            <person name="Tuskan G.A."/>
            <person name="Maumus F."/>
            <person name="Salse J."/>
            <person name="Schmutz J."/>
            <person name="Rensing S.A."/>
        </authorList>
    </citation>
    <scope>NUCLEOTIDE SEQUENCE [LARGE SCALE GENOMIC DNA]</scope>
    <source>
        <strain evidence="2 3">cv. Gransden 2004</strain>
    </source>
</reference>
<keyword evidence="3" id="KW-1185">Reference proteome</keyword>
<dbReference type="Proteomes" id="UP000006727">
    <property type="component" value="Chromosome 14"/>
</dbReference>
<gene>
    <name evidence="1" type="ORF">PHYPA_018318</name>
</gene>
<name>A0A2K1JH86_PHYPA</name>
<accession>A0A2K1JH86</accession>
<dbReference type="InParanoid" id="A0A2K1JH86"/>
<evidence type="ECO:0000313" key="3">
    <source>
        <dbReference type="Proteomes" id="UP000006727"/>
    </source>
</evidence>
<dbReference type="AlphaFoldDB" id="A0A2K1JH86"/>
<dbReference type="PaxDb" id="3218-PP1S505_10V6.1"/>
<dbReference type="EnsemblPlants" id="Pp3c14_10500V3.1">
    <property type="protein sequence ID" value="PAC:32961155.CDS.1"/>
    <property type="gene ID" value="Pp3c14_10500"/>
</dbReference>
<evidence type="ECO:0000313" key="1">
    <source>
        <dbReference type="EMBL" id="PNR40915.1"/>
    </source>
</evidence>
<dbReference type="Gramene" id="Pp3c14_10500V3.1">
    <property type="protein sequence ID" value="PAC:32961155.CDS.1"/>
    <property type="gene ID" value="Pp3c14_10500"/>
</dbReference>
<evidence type="ECO:0000313" key="2">
    <source>
        <dbReference type="EnsemblPlants" id="PAC:32961155.CDS.1"/>
    </source>
</evidence>
<organism evidence="1">
    <name type="scientific">Physcomitrium patens</name>
    <name type="common">Spreading-leaved earth moss</name>
    <name type="synonym">Physcomitrella patens</name>
    <dbReference type="NCBI Taxonomy" id="3218"/>
    <lineage>
        <taxon>Eukaryota</taxon>
        <taxon>Viridiplantae</taxon>
        <taxon>Streptophyta</taxon>
        <taxon>Embryophyta</taxon>
        <taxon>Bryophyta</taxon>
        <taxon>Bryophytina</taxon>
        <taxon>Bryopsida</taxon>
        <taxon>Funariidae</taxon>
        <taxon>Funariales</taxon>
        <taxon>Funariaceae</taxon>
        <taxon>Physcomitrium</taxon>
    </lineage>
</organism>
<proteinExistence type="predicted"/>
<sequence length="71" mass="7290">MRYGEGHPSDEVVQKLVEECEGVAQVSVSSTMTQCGEEAGQCCPTFPCAEKCGSGPADFSAAACSLGPNCN</sequence>
<reference evidence="1 3" key="1">
    <citation type="journal article" date="2008" name="Science">
        <title>The Physcomitrella genome reveals evolutionary insights into the conquest of land by plants.</title>
        <authorList>
            <person name="Rensing S."/>
            <person name="Lang D."/>
            <person name="Zimmer A."/>
            <person name="Terry A."/>
            <person name="Salamov A."/>
            <person name="Shapiro H."/>
            <person name="Nishiyama T."/>
            <person name="Perroud P.-F."/>
            <person name="Lindquist E."/>
            <person name="Kamisugi Y."/>
            <person name="Tanahashi T."/>
            <person name="Sakakibara K."/>
            <person name="Fujita T."/>
            <person name="Oishi K."/>
            <person name="Shin-I T."/>
            <person name="Kuroki Y."/>
            <person name="Toyoda A."/>
            <person name="Suzuki Y."/>
            <person name="Hashimoto A."/>
            <person name="Yamaguchi K."/>
            <person name="Sugano A."/>
            <person name="Kohara Y."/>
            <person name="Fujiyama A."/>
            <person name="Anterola A."/>
            <person name="Aoki S."/>
            <person name="Ashton N."/>
            <person name="Barbazuk W.B."/>
            <person name="Barker E."/>
            <person name="Bennetzen J."/>
            <person name="Bezanilla M."/>
            <person name="Blankenship R."/>
            <person name="Cho S.H."/>
            <person name="Dutcher S."/>
            <person name="Estelle M."/>
            <person name="Fawcett J.A."/>
            <person name="Gundlach H."/>
            <person name="Hanada K."/>
            <person name="Heyl A."/>
            <person name="Hicks K.A."/>
            <person name="Hugh J."/>
            <person name="Lohr M."/>
            <person name="Mayer K."/>
            <person name="Melkozernov A."/>
            <person name="Murata T."/>
            <person name="Nelson D."/>
            <person name="Pils B."/>
            <person name="Prigge M."/>
            <person name="Reiss B."/>
            <person name="Renner T."/>
            <person name="Rombauts S."/>
            <person name="Rushton P."/>
            <person name="Sanderfoot A."/>
            <person name="Schween G."/>
            <person name="Shiu S.-H."/>
            <person name="Stueber K."/>
            <person name="Theodoulou F.L."/>
            <person name="Tu H."/>
            <person name="Van de Peer Y."/>
            <person name="Verrier P.J."/>
            <person name="Waters E."/>
            <person name="Wood A."/>
            <person name="Yang L."/>
            <person name="Cove D."/>
            <person name="Cuming A."/>
            <person name="Hasebe M."/>
            <person name="Lucas S."/>
            <person name="Mishler D.B."/>
            <person name="Reski R."/>
            <person name="Grigoriev I."/>
            <person name="Quatrano R.S."/>
            <person name="Boore J.L."/>
        </authorList>
    </citation>
    <scope>NUCLEOTIDE SEQUENCE [LARGE SCALE GENOMIC DNA]</scope>
    <source>
        <strain evidence="2 3">cv. Gransden 2004</strain>
    </source>
</reference>
<dbReference type="EMBL" id="ABEU02000014">
    <property type="protein sequence ID" value="PNR40915.1"/>
    <property type="molecule type" value="Genomic_DNA"/>
</dbReference>
<protein>
    <submittedName>
        <fullName evidence="1 2">Uncharacterized protein</fullName>
    </submittedName>
</protein>
<reference evidence="2" key="3">
    <citation type="submission" date="2020-12" db="UniProtKB">
        <authorList>
            <consortium name="EnsemblPlants"/>
        </authorList>
    </citation>
    <scope>IDENTIFICATION</scope>
</reference>